<proteinExistence type="predicted"/>
<keyword evidence="2" id="KW-1185">Reference proteome</keyword>
<evidence type="ECO:0000313" key="2">
    <source>
        <dbReference type="Proteomes" id="UP000800096"/>
    </source>
</evidence>
<organism evidence="1 2">
    <name type="scientific">Ampelomyces quisqualis</name>
    <name type="common">Powdery mildew agent</name>
    <dbReference type="NCBI Taxonomy" id="50730"/>
    <lineage>
        <taxon>Eukaryota</taxon>
        <taxon>Fungi</taxon>
        <taxon>Dikarya</taxon>
        <taxon>Ascomycota</taxon>
        <taxon>Pezizomycotina</taxon>
        <taxon>Dothideomycetes</taxon>
        <taxon>Pleosporomycetidae</taxon>
        <taxon>Pleosporales</taxon>
        <taxon>Pleosporineae</taxon>
        <taxon>Phaeosphaeriaceae</taxon>
        <taxon>Ampelomyces</taxon>
    </lineage>
</organism>
<name>A0A6A5QAD9_AMPQU</name>
<dbReference type="AlphaFoldDB" id="A0A6A5QAD9"/>
<evidence type="ECO:0000313" key="1">
    <source>
        <dbReference type="EMBL" id="KAF1912332.1"/>
    </source>
</evidence>
<reference evidence="1" key="1">
    <citation type="journal article" date="2020" name="Stud. Mycol.">
        <title>101 Dothideomycetes genomes: a test case for predicting lifestyles and emergence of pathogens.</title>
        <authorList>
            <person name="Haridas S."/>
            <person name="Albert R."/>
            <person name="Binder M."/>
            <person name="Bloem J."/>
            <person name="Labutti K."/>
            <person name="Salamov A."/>
            <person name="Andreopoulos B."/>
            <person name="Baker S."/>
            <person name="Barry K."/>
            <person name="Bills G."/>
            <person name="Bluhm B."/>
            <person name="Cannon C."/>
            <person name="Castanera R."/>
            <person name="Culley D."/>
            <person name="Daum C."/>
            <person name="Ezra D."/>
            <person name="Gonzalez J."/>
            <person name="Henrissat B."/>
            <person name="Kuo A."/>
            <person name="Liang C."/>
            <person name="Lipzen A."/>
            <person name="Lutzoni F."/>
            <person name="Magnuson J."/>
            <person name="Mondo S."/>
            <person name="Nolan M."/>
            <person name="Ohm R."/>
            <person name="Pangilinan J."/>
            <person name="Park H.-J."/>
            <person name="Ramirez L."/>
            <person name="Alfaro M."/>
            <person name="Sun H."/>
            <person name="Tritt A."/>
            <person name="Yoshinaga Y."/>
            <person name="Zwiers L.-H."/>
            <person name="Turgeon B."/>
            <person name="Goodwin S."/>
            <person name="Spatafora J."/>
            <person name="Crous P."/>
            <person name="Grigoriev I."/>
        </authorList>
    </citation>
    <scope>NUCLEOTIDE SEQUENCE</scope>
    <source>
        <strain evidence="1">HMLAC05119</strain>
    </source>
</reference>
<dbReference type="Proteomes" id="UP000800096">
    <property type="component" value="Unassembled WGS sequence"/>
</dbReference>
<sequence length="80" mass="8970">MRLLCRDWQSIPGRWDCHFNLNSNFLTRSWAVLLLKPLHAESAERIEDKSATPCTTAPMASDVRLLPPRAHLGALSISSV</sequence>
<gene>
    <name evidence="1" type="ORF">BDU57DRAFT_360578</name>
</gene>
<accession>A0A6A5QAD9</accession>
<protein>
    <submittedName>
        <fullName evidence="1">Uncharacterized protein</fullName>
    </submittedName>
</protein>
<dbReference type="EMBL" id="ML979140">
    <property type="protein sequence ID" value="KAF1912332.1"/>
    <property type="molecule type" value="Genomic_DNA"/>
</dbReference>